<feature type="compositionally biased region" description="Basic and acidic residues" evidence="2">
    <location>
        <begin position="213"/>
        <end position="237"/>
    </location>
</feature>
<evidence type="ECO:0000313" key="4">
    <source>
        <dbReference type="Proteomes" id="UP000288805"/>
    </source>
</evidence>
<feature type="compositionally biased region" description="Basic and acidic residues" evidence="2">
    <location>
        <begin position="637"/>
        <end position="658"/>
    </location>
</feature>
<dbReference type="Proteomes" id="UP000288805">
    <property type="component" value="Unassembled WGS sequence"/>
</dbReference>
<feature type="region of interest" description="Disordered" evidence="2">
    <location>
        <begin position="334"/>
        <end position="370"/>
    </location>
</feature>
<feature type="region of interest" description="Disordered" evidence="2">
    <location>
        <begin position="408"/>
        <end position="447"/>
    </location>
</feature>
<feature type="coiled-coil region" evidence="1">
    <location>
        <begin position="517"/>
        <end position="618"/>
    </location>
</feature>
<evidence type="ECO:0000256" key="2">
    <source>
        <dbReference type="SAM" id="MobiDB-lite"/>
    </source>
</evidence>
<protein>
    <submittedName>
        <fullName evidence="3">Uncharacterized protein</fullName>
    </submittedName>
</protein>
<sequence length="658" mass="72588">MAPKKIVSSVRVSEASEKAIDKLNAKEFRERFLIPHDVLIDLVNEEAAMPTEKGGKNAILFTKEQFNAGLRFPLPALFKEFLHFSQIPPIFIHPNLVRVLMGCSIINMLYSLDLTLLEVFFVYSLKKAKNDIFSVSAHLPSLQMVTELPDSTKGGAKGLVAVWGGWAGLSQHPSRPFSPNYTLKVPGLELRGHLVDGGKGILCLERAPLYQEAKEADAERRRKLLEDRDQKKTEGTIRKAPGQKRGPDSPPKKTSGKRGKLVKKHGKDAKEPTPPKEFPPPQTTYEGEVMIEEPVNAAPHSISSGPGRMSGLNHSGPSLVAAARLANVAEEAASINHPGNLNPDAAETAPLEEAGAESQSQPSDDPDRLAIVLQEIEISCASAHDAHPDGGEVEMATETSAVPAIIPAEDASGPMCPDENMGAPIPGHELPSPSSSEEESADDAAPASPFSYAELEAKLKQITPDWKAIKPSAKMFDMIETLVRGLRSMSQQHALFTQLLQTADYMRTFSSRHQEIENQLRLRMEEAEASLSTMREENEALRVELAEAKGQEESTAGRLHEAEGEAARLRDELSRLRTEVLNEKKQKEDLQLRLDVQKEELEREFAVEREELAADYQRQVDDTFIFGYRCCMKKNGIKRDTPSIPPSEEKKLHEKPAP</sequence>
<feature type="region of interest" description="Disordered" evidence="2">
    <location>
        <begin position="213"/>
        <end position="284"/>
    </location>
</feature>
<gene>
    <name evidence="3" type="ORF">CK203_039238</name>
</gene>
<feature type="compositionally biased region" description="Basic residues" evidence="2">
    <location>
        <begin position="254"/>
        <end position="267"/>
    </location>
</feature>
<feature type="region of interest" description="Disordered" evidence="2">
    <location>
        <begin position="635"/>
        <end position="658"/>
    </location>
</feature>
<evidence type="ECO:0000313" key="3">
    <source>
        <dbReference type="EMBL" id="RVW80301.1"/>
    </source>
</evidence>
<proteinExistence type="predicted"/>
<dbReference type="EMBL" id="QGNW01000267">
    <property type="protein sequence ID" value="RVW80301.1"/>
    <property type="molecule type" value="Genomic_DNA"/>
</dbReference>
<name>A0A438H7L5_VITVI</name>
<dbReference type="AlphaFoldDB" id="A0A438H7L5"/>
<reference evidence="3 4" key="1">
    <citation type="journal article" date="2018" name="PLoS Genet.">
        <title>Population sequencing reveals clonal diversity and ancestral inbreeding in the grapevine cultivar Chardonnay.</title>
        <authorList>
            <person name="Roach M.J."/>
            <person name="Johnson D.L."/>
            <person name="Bohlmann J."/>
            <person name="van Vuuren H.J."/>
            <person name="Jones S.J."/>
            <person name="Pretorius I.S."/>
            <person name="Schmidt S.A."/>
            <person name="Borneman A.R."/>
        </authorList>
    </citation>
    <scope>NUCLEOTIDE SEQUENCE [LARGE SCALE GENOMIC DNA]</scope>
    <source>
        <strain evidence="4">cv. Chardonnay</strain>
        <tissue evidence="3">Leaf</tissue>
    </source>
</reference>
<comment type="caution">
    <text evidence="3">The sequence shown here is derived from an EMBL/GenBank/DDBJ whole genome shotgun (WGS) entry which is preliminary data.</text>
</comment>
<evidence type="ECO:0000256" key="1">
    <source>
        <dbReference type="SAM" id="Coils"/>
    </source>
</evidence>
<organism evidence="3 4">
    <name type="scientific">Vitis vinifera</name>
    <name type="common">Grape</name>
    <dbReference type="NCBI Taxonomy" id="29760"/>
    <lineage>
        <taxon>Eukaryota</taxon>
        <taxon>Viridiplantae</taxon>
        <taxon>Streptophyta</taxon>
        <taxon>Embryophyta</taxon>
        <taxon>Tracheophyta</taxon>
        <taxon>Spermatophyta</taxon>
        <taxon>Magnoliopsida</taxon>
        <taxon>eudicotyledons</taxon>
        <taxon>Gunneridae</taxon>
        <taxon>Pentapetalae</taxon>
        <taxon>rosids</taxon>
        <taxon>Vitales</taxon>
        <taxon>Vitaceae</taxon>
        <taxon>Viteae</taxon>
        <taxon>Vitis</taxon>
    </lineage>
</organism>
<keyword evidence="1" id="KW-0175">Coiled coil</keyword>
<accession>A0A438H7L5</accession>